<dbReference type="Proteomes" id="UP000070092">
    <property type="component" value="Unassembled WGS sequence"/>
</dbReference>
<evidence type="ECO:0000313" key="2">
    <source>
        <dbReference type="Proteomes" id="UP000070092"/>
    </source>
</evidence>
<accession>A0A133KS89</accession>
<evidence type="ECO:0000313" key="1">
    <source>
        <dbReference type="EMBL" id="KWZ82453.1"/>
    </source>
</evidence>
<sequence length="115" mass="13488">MMVGMRTGKVARIADRVRKELGELTPQERDHAITRVNTLHARLEAFMFGFHGVSTKYLQAYLDWFQWLVAFTNGFGETDDDGLLARQLGKGLYRIRRRDCQRMTPPYMDYWRKAA</sequence>
<gene>
    <name evidence="1" type="ORF">HMPREF3196_00311</name>
</gene>
<reference evidence="1 2" key="1">
    <citation type="submission" date="2016-01" db="EMBL/GenBank/DDBJ databases">
        <authorList>
            <person name="Oliw E.H."/>
        </authorList>
    </citation>
    <scope>NUCLEOTIDE SEQUENCE [LARGE SCALE GENOMIC DNA]</scope>
    <source>
        <strain evidence="1 2">MJR8628B</strain>
    </source>
</reference>
<dbReference type="EMBL" id="LRPO01000013">
    <property type="protein sequence ID" value="KWZ82453.1"/>
    <property type="molecule type" value="Genomic_DNA"/>
</dbReference>
<organism evidence="1 2">
    <name type="scientific">Bifidobacterium bifidum</name>
    <dbReference type="NCBI Taxonomy" id="1681"/>
    <lineage>
        <taxon>Bacteria</taxon>
        <taxon>Bacillati</taxon>
        <taxon>Actinomycetota</taxon>
        <taxon>Actinomycetes</taxon>
        <taxon>Bifidobacteriales</taxon>
        <taxon>Bifidobacteriaceae</taxon>
        <taxon>Bifidobacterium</taxon>
    </lineage>
</organism>
<comment type="caution">
    <text evidence="1">The sequence shown here is derived from an EMBL/GenBank/DDBJ whole genome shotgun (WGS) entry which is preliminary data.</text>
</comment>
<proteinExistence type="predicted"/>
<dbReference type="AlphaFoldDB" id="A0A133KS89"/>
<protein>
    <submittedName>
        <fullName evidence="1">Uncharacterized protein</fullName>
    </submittedName>
</protein>
<name>A0A133KS89_BIFBI</name>
<dbReference type="PATRIC" id="fig|1681.53.peg.300"/>